<evidence type="ECO:0000256" key="6">
    <source>
        <dbReference type="ARBA" id="ARBA00022833"/>
    </source>
</evidence>
<keyword evidence="12" id="KW-1185">Reference proteome</keyword>
<dbReference type="SMART" id="SM00714">
    <property type="entry name" value="LITAF"/>
    <property type="match status" value="1"/>
</dbReference>
<evidence type="ECO:0000256" key="2">
    <source>
        <dbReference type="ARBA" id="ARBA00004414"/>
    </source>
</evidence>
<comment type="caution">
    <text evidence="11">The sequence shown here is derived from an EMBL/GenBank/DDBJ whole genome shotgun (WGS) entry which is preliminary data.</text>
</comment>
<keyword evidence="6" id="KW-0862">Zinc</keyword>
<keyword evidence="9" id="KW-1133">Transmembrane helix</keyword>
<accession>A0A7J6DI53</accession>
<evidence type="ECO:0000256" key="4">
    <source>
        <dbReference type="ARBA" id="ARBA00005975"/>
    </source>
</evidence>
<keyword evidence="9" id="KW-0812">Transmembrane</keyword>
<dbReference type="PROSITE" id="PS51837">
    <property type="entry name" value="LITAF"/>
    <property type="match status" value="1"/>
</dbReference>
<reference evidence="11 12" key="1">
    <citation type="submission" date="2020-04" db="EMBL/GenBank/DDBJ databases">
        <title>Chromosome-level genome assembly of a cyprinid fish Onychostoma macrolepis by integration of Nanopore Sequencing, Bionano and Hi-C technology.</title>
        <authorList>
            <person name="Wang D."/>
        </authorList>
    </citation>
    <scope>NUCLEOTIDE SEQUENCE [LARGE SCALE GENOMIC DNA]</scope>
    <source>
        <strain evidence="11">SWU-2019</strain>
        <tissue evidence="11">Muscle</tissue>
    </source>
</reference>
<feature type="domain" description="LITAF" evidence="10">
    <location>
        <begin position="100"/>
        <end position="187"/>
    </location>
</feature>
<dbReference type="GO" id="GO:0008270">
    <property type="term" value="F:zinc ion binding"/>
    <property type="evidence" value="ECO:0007669"/>
    <property type="project" value="TreeGrafter"/>
</dbReference>
<evidence type="ECO:0000256" key="7">
    <source>
        <dbReference type="ARBA" id="ARBA00023136"/>
    </source>
</evidence>
<feature type="transmembrane region" description="Helical" evidence="9">
    <location>
        <begin position="141"/>
        <end position="165"/>
    </location>
</feature>
<comment type="similarity">
    <text evidence="4">Belongs to the CDIP1/LITAF family.</text>
</comment>
<evidence type="ECO:0000313" key="12">
    <source>
        <dbReference type="Proteomes" id="UP000579812"/>
    </source>
</evidence>
<dbReference type="AlphaFoldDB" id="A0A7J6DI53"/>
<evidence type="ECO:0000256" key="9">
    <source>
        <dbReference type="SAM" id="Phobius"/>
    </source>
</evidence>
<dbReference type="PANTHER" id="PTHR23292:SF45">
    <property type="entry name" value="LIPOPOLYSACCHARIDE-INDUCED TUMOR NECROSIS FACTOR-ALPHA FACTOR HOMOLOG"/>
    <property type="match status" value="1"/>
</dbReference>
<evidence type="ECO:0000256" key="5">
    <source>
        <dbReference type="ARBA" id="ARBA00022723"/>
    </source>
</evidence>
<dbReference type="GO" id="GO:0005634">
    <property type="term" value="C:nucleus"/>
    <property type="evidence" value="ECO:0007669"/>
    <property type="project" value="TreeGrafter"/>
</dbReference>
<protein>
    <recommendedName>
        <fullName evidence="10">LITAF domain-containing protein</fullName>
    </recommendedName>
</protein>
<dbReference type="InterPro" id="IPR037519">
    <property type="entry name" value="LITAF_fam"/>
</dbReference>
<keyword evidence="7 9" id="KW-0472">Membrane</keyword>
<name>A0A7J6DI53_9TELE</name>
<dbReference type="GO" id="GO:0098560">
    <property type="term" value="C:cytoplasmic side of late endosome membrane"/>
    <property type="evidence" value="ECO:0007669"/>
    <property type="project" value="TreeGrafter"/>
</dbReference>
<evidence type="ECO:0000256" key="1">
    <source>
        <dbReference type="ARBA" id="ARBA00004125"/>
    </source>
</evidence>
<dbReference type="InterPro" id="IPR006629">
    <property type="entry name" value="LITAF"/>
</dbReference>
<comment type="subcellular location">
    <subcellularLocation>
        <location evidence="1">Endosome membrane</location>
        <topology evidence="1">Peripheral membrane protein</topology>
        <orientation evidence="1">Cytoplasmic side</orientation>
    </subcellularLocation>
    <subcellularLocation>
        <location evidence="2">Late endosome membrane</location>
    </subcellularLocation>
    <subcellularLocation>
        <location evidence="3">Lysosome membrane</location>
        <topology evidence="3">Peripheral membrane protein</topology>
        <orientation evidence="3">Cytoplasmic side</orientation>
    </subcellularLocation>
</comment>
<dbReference type="GO" id="GO:0098574">
    <property type="term" value="C:cytoplasmic side of lysosomal membrane"/>
    <property type="evidence" value="ECO:0007669"/>
    <property type="project" value="TreeGrafter"/>
</dbReference>
<gene>
    <name evidence="11" type="ORF">G5714_001064</name>
</gene>
<keyword evidence="5" id="KW-0479">Metal-binding</keyword>
<feature type="region of interest" description="Disordered" evidence="8">
    <location>
        <begin position="1"/>
        <end position="21"/>
    </location>
</feature>
<dbReference type="Pfam" id="PF10601">
    <property type="entry name" value="zf-LITAF-like"/>
    <property type="match status" value="1"/>
</dbReference>
<sequence>MDIPACTSATARSTSPPPPYNDFNKFPIYEEIIPASPPPDYTVAIAPPADRERVNLQEIPQNPNRRRANPYPVLNVPPRIEIVEHREQIFMQQILQPVAPQVVVVQPQQMLVLLDDTPTATVCKYCHKSIITDVKYKSGSAAWGMCCLLTVLGFICGFCLIPFCFSGFKDAHHSCPYCHKHLGIYIRK</sequence>
<evidence type="ECO:0000313" key="11">
    <source>
        <dbReference type="EMBL" id="KAF4119013.1"/>
    </source>
</evidence>
<dbReference type="OrthoDB" id="4713066at2759"/>
<proteinExistence type="inferred from homology"/>
<evidence type="ECO:0000256" key="8">
    <source>
        <dbReference type="SAM" id="MobiDB-lite"/>
    </source>
</evidence>
<evidence type="ECO:0000256" key="3">
    <source>
        <dbReference type="ARBA" id="ARBA00004630"/>
    </source>
</evidence>
<dbReference type="PANTHER" id="PTHR23292">
    <property type="entry name" value="LIPOPOLYSACCHARIDE-INDUCED TUMOR NECROSIS FACTOR-ALPHA FACTOR"/>
    <property type="match status" value="1"/>
</dbReference>
<dbReference type="Proteomes" id="UP000579812">
    <property type="component" value="Unassembled WGS sequence"/>
</dbReference>
<feature type="compositionally biased region" description="Low complexity" evidence="8">
    <location>
        <begin position="1"/>
        <end position="14"/>
    </location>
</feature>
<evidence type="ECO:0000259" key="10">
    <source>
        <dbReference type="PROSITE" id="PS51837"/>
    </source>
</evidence>
<dbReference type="EMBL" id="JAAMOB010000001">
    <property type="protein sequence ID" value="KAF4119013.1"/>
    <property type="molecule type" value="Genomic_DNA"/>
</dbReference>
<organism evidence="11 12">
    <name type="scientific">Onychostoma macrolepis</name>
    <dbReference type="NCBI Taxonomy" id="369639"/>
    <lineage>
        <taxon>Eukaryota</taxon>
        <taxon>Metazoa</taxon>
        <taxon>Chordata</taxon>
        <taxon>Craniata</taxon>
        <taxon>Vertebrata</taxon>
        <taxon>Euteleostomi</taxon>
        <taxon>Actinopterygii</taxon>
        <taxon>Neopterygii</taxon>
        <taxon>Teleostei</taxon>
        <taxon>Ostariophysi</taxon>
        <taxon>Cypriniformes</taxon>
        <taxon>Cyprinidae</taxon>
        <taxon>Acrossocheilinae</taxon>
        <taxon>Onychostoma</taxon>
    </lineage>
</organism>